<feature type="compositionally biased region" description="Low complexity" evidence="1">
    <location>
        <begin position="10"/>
        <end position="25"/>
    </location>
</feature>
<name>A0A0C3BD11_PILCF</name>
<feature type="region of interest" description="Disordered" evidence="1">
    <location>
        <begin position="1"/>
        <end position="65"/>
    </location>
</feature>
<accession>A0A0C3BD11</accession>
<evidence type="ECO:0000313" key="2">
    <source>
        <dbReference type="EMBL" id="KIM75162.1"/>
    </source>
</evidence>
<reference evidence="3" key="2">
    <citation type="submission" date="2015-01" db="EMBL/GenBank/DDBJ databases">
        <title>Evolutionary Origins and Diversification of the Mycorrhizal Mutualists.</title>
        <authorList>
            <consortium name="DOE Joint Genome Institute"/>
            <consortium name="Mycorrhizal Genomics Consortium"/>
            <person name="Kohler A."/>
            <person name="Kuo A."/>
            <person name="Nagy L.G."/>
            <person name="Floudas D."/>
            <person name="Copeland A."/>
            <person name="Barry K.W."/>
            <person name="Cichocki N."/>
            <person name="Veneault-Fourrey C."/>
            <person name="LaButti K."/>
            <person name="Lindquist E.A."/>
            <person name="Lipzen A."/>
            <person name="Lundell T."/>
            <person name="Morin E."/>
            <person name="Murat C."/>
            <person name="Riley R."/>
            <person name="Ohm R."/>
            <person name="Sun H."/>
            <person name="Tunlid A."/>
            <person name="Henrissat B."/>
            <person name="Grigoriev I.V."/>
            <person name="Hibbett D.S."/>
            <person name="Martin F."/>
        </authorList>
    </citation>
    <scope>NUCLEOTIDE SEQUENCE [LARGE SCALE GENOMIC DNA]</scope>
    <source>
        <strain evidence="3">F 1598</strain>
    </source>
</reference>
<reference evidence="2 3" key="1">
    <citation type="submission" date="2014-04" db="EMBL/GenBank/DDBJ databases">
        <authorList>
            <consortium name="DOE Joint Genome Institute"/>
            <person name="Kuo A."/>
            <person name="Tarkka M."/>
            <person name="Buscot F."/>
            <person name="Kohler A."/>
            <person name="Nagy L.G."/>
            <person name="Floudas D."/>
            <person name="Copeland A."/>
            <person name="Barry K.W."/>
            <person name="Cichocki N."/>
            <person name="Veneault-Fourrey C."/>
            <person name="LaButti K."/>
            <person name="Lindquist E.A."/>
            <person name="Lipzen A."/>
            <person name="Lundell T."/>
            <person name="Morin E."/>
            <person name="Murat C."/>
            <person name="Sun H."/>
            <person name="Tunlid A."/>
            <person name="Henrissat B."/>
            <person name="Grigoriev I.V."/>
            <person name="Hibbett D.S."/>
            <person name="Martin F."/>
            <person name="Nordberg H.P."/>
            <person name="Cantor M.N."/>
            <person name="Hua S.X."/>
        </authorList>
    </citation>
    <scope>NUCLEOTIDE SEQUENCE [LARGE SCALE GENOMIC DNA]</scope>
    <source>
        <strain evidence="2 3">F 1598</strain>
    </source>
</reference>
<evidence type="ECO:0000256" key="1">
    <source>
        <dbReference type="SAM" id="MobiDB-lite"/>
    </source>
</evidence>
<gene>
    <name evidence="2" type="ORF">PILCRDRAFT_686259</name>
</gene>
<dbReference type="Proteomes" id="UP000054166">
    <property type="component" value="Unassembled WGS sequence"/>
</dbReference>
<dbReference type="AlphaFoldDB" id="A0A0C3BD11"/>
<proteinExistence type="predicted"/>
<dbReference type="EMBL" id="KN833050">
    <property type="protein sequence ID" value="KIM75162.1"/>
    <property type="molecule type" value="Genomic_DNA"/>
</dbReference>
<protein>
    <submittedName>
        <fullName evidence="2">Uncharacterized protein</fullName>
    </submittedName>
</protein>
<dbReference type="HOGENOM" id="CLU_2850520_0_0_1"/>
<keyword evidence="3" id="KW-1185">Reference proteome</keyword>
<dbReference type="InParanoid" id="A0A0C3BD11"/>
<evidence type="ECO:0000313" key="3">
    <source>
        <dbReference type="Proteomes" id="UP000054166"/>
    </source>
</evidence>
<organism evidence="2 3">
    <name type="scientific">Piloderma croceum (strain F 1598)</name>
    <dbReference type="NCBI Taxonomy" id="765440"/>
    <lineage>
        <taxon>Eukaryota</taxon>
        <taxon>Fungi</taxon>
        <taxon>Dikarya</taxon>
        <taxon>Basidiomycota</taxon>
        <taxon>Agaricomycotina</taxon>
        <taxon>Agaricomycetes</taxon>
        <taxon>Agaricomycetidae</taxon>
        <taxon>Atheliales</taxon>
        <taxon>Atheliaceae</taxon>
        <taxon>Piloderma</taxon>
    </lineage>
</organism>
<sequence>MDWDPPSTPDYPDTSKASSSTAKSACELVDISNRRLSDGSYDHISGPEKKIPNDLMDLRRPQSER</sequence>
<feature type="compositionally biased region" description="Basic and acidic residues" evidence="1">
    <location>
        <begin position="32"/>
        <end position="65"/>
    </location>
</feature>